<name>A0A078KML4_9FIRM</name>
<reference evidence="2" key="1">
    <citation type="submission" date="2014-07" db="EMBL/GenBank/DDBJ databases">
        <authorList>
            <person name="Wibberg D."/>
        </authorList>
    </citation>
    <scope>NUCLEOTIDE SEQUENCE [LARGE SCALE GENOMIC DNA]</scope>
    <source>
        <strain evidence="2">DG5</strain>
    </source>
</reference>
<evidence type="ECO:0008006" key="3">
    <source>
        <dbReference type="Google" id="ProtNLM"/>
    </source>
</evidence>
<dbReference type="PATRIC" id="fig|29343.3.peg.1951"/>
<dbReference type="EMBL" id="LM995447">
    <property type="protein sequence ID" value="CDZ24956.1"/>
    <property type="molecule type" value="Genomic_DNA"/>
</dbReference>
<dbReference type="HOGENOM" id="CLU_3364217_0_0_9"/>
<dbReference type="AlphaFoldDB" id="A0A078KML4"/>
<keyword evidence="2" id="KW-1185">Reference proteome</keyword>
<dbReference type="Proteomes" id="UP000032431">
    <property type="component" value="Chromosome I"/>
</dbReference>
<sequence>MQADALSQKSKKDYETGKITVEEALKAFDEVNNIK</sequence>
<proteinExistence type="predicted"/>
<protein>
    <recommendedName>
        <fullName evidence="3">Antitoxin VbhA domain-containing protein</fullName>
    </recommendedName>
</protein>
<organism evidence="1 2">
    <name type="scientific">[Clostridium] cellulosi</name>
    <dbReference type="NCBI Taxonomy" id="29343"/>
    <lineage>
        <taxon>Bacteria</taxon>
        <taxon>Bacillati</taxon>
        <taxon>Bacillota</taxon>
        <taxon>Clostridia</taxon>
        <taxon>Eubacteriales</taxon>
        <taxon>Oscillospiraceae</taxon>
        <taxon>Oscillospiraceae incertae sedis</taxon>
    </lineage>
</organism>
<dbReference type="KEGG" id="ccel:CCDG5_1858"/>
<gene>
    <name evidence="1" type="ORF">CCDG5_1858</name>
</gene>
<evidence type="ECO:0000313" key="1">
    <source>
        <dbReference type="EMBL" id="CDZ24956.1"/>
    </source>
</evidence>
<accession>A0A078KML4</accession>
<evidence type="ECO:0000313" key="2">
    <source>
        <dbReference type="Proteomes" id="UP000032431"/>
    </source>
</evidence>